<evidence type="ECO:0000313" key="3">
    <source>
        <dbReference type="EMBL" id="MDJ1506909.1"/>
    </source>
</evidence>
<accession>A0AAE3RAX3</accession>
<evidence type="ECO:0000256" key="1">
    <source>
        <dbReference type="ARBA" id="ARBA00006484"/>
    </source>
</evidence>
<gene>
    <name evidence="3" type="ORF">QNI22_40105</name>
</gene>
<keyword evidence="4" id="KW-1185">Reference proteome</keyword>
<dbReference type="AlphaFoldDB" id="A0AAE3RAX3"/>
<dbReference type="InterPro" id="IPR036291">
    <property type="entry name" value="NAD(P)-bd_dom_sf"/>
</dbReference>
<dbReference type="PANTHER" id="PTHR43086:SF3">
    <property type="entry name" value="NADP-DEPENDENT 3-HYDROXY ACID DEHYDROGENASE YDFG"/>
    <property type="match status" value="1"/>
</dbReference>
<dbReference type="Gene3D" id="3.40.50.720">
    <property type="entry name" value="NAD(P)-binding Rossmann-like Domain"/>
    <property type="match status" value="1"/>
</dbReference>
<protein>
    <submittedName>
        <fullName evidence="3">SDR family NAD(P)-dependent oxidoreductase</fullName>
    </submittedName>
</protein>
<dbReference type="Pfam" id="PF00106">
    <property type="entry name" value="adh_short"/>
    <property type="match status" value="1"/>
</dbReference>
<organism evidence="3 4">
    <name type="scientific">Xanthocytophaga agilis</name>
    <dbReference type="NCBI Taxonomy" id="3048010"/>
    <lineage>
        <taxon>Bacteria</taxon>
        <taxon>Pseudomonadati</taxon>
        <taxon>Bacteroidota</taxon>
        <taxon>Cytophagia</taxon>
        <taxon>Cytophagales</taxon>
        <taxon>Rhodocytophagaceae</taxon>
        <taxon>Xanthocytophaga</taxon>
    </lineage>
</organism>
<dbReference type="EMBL" id="JASJOU010000032">
    <property type="protein sequence ID" value="MDJ1506909.1"/>
    <property type="molecule type" value="Genomic_DNA"/>
</dbReference>
<proteinExistence type="inferred from homology"/>
<evidence type="ECO:0000313" key="4">
    <source>
        <dbReference type="Proteomes" id="UP001232063"/>
    </source>
</evidence>
<sequence>MSYTLITGASGSSGEATAREFAAKKHNVVLVVRNESKLKQLCNELSESHAVNAEYIVADLSSPSSPQQLFDESQTSK</sequence>
<dbReference type="InterPro" id="IPR002347">
    <property type="entry name" value="SDR_fam"/>
</dbReference>
<reference evidence="3" key="1">
    <citation type="submission" date="2023-05" db="EMBL/GenBank/DDBJ databases">
        <authorList>
            <person name="Zhang X."/>
        </authorList>
    </citation>
    <scope>NUCLEOTIDE SEQUENCE</scope>
    <source>
        <strain evidence="3">BD1B2-1</strain>
    </source>
</reference>
<comment type="caution">
    <text evidence="3">The sequence shown here is derived from an EMBL/GenBank/DDBJ whole genome shotgun (WGS) entry which is preliminary data.</text>
</comment>
<dbReference type="Proteomes" id="UP001232063">
    <property type="component" value="Unassembled WGS sequence"/>
</dbReference>
<comment type="similarity">
    <text evidence="1">Belongs to the short-chain dehydrogenases/reductases (SDR) family.</text>
</comment>
<dbReference type="GO" id="GO:0016491">
    <property type="term" value="F:oxidoreductase activity"/>
    <property type="evidence" value="ECO:0007669"/>
    <property type="project" value="UniProtKB-KW"/>
</dbReference>
<keyword evidence="2" id="KW-0560">Oxidoreductase</keyword>
<name>A0AAE3RAX3_9BACT</name>
<evidence type="ECO:0000256" key="2">
    <source>
        <dbReference type="ARBA" id="ARBA00023002"/>
    </source>
</evidence>
<dbReference type="RefSeq" id="WP_314520219.1">
    <property type="nucleotide sequence ID" value="NZ_JASJOU010000032.1"/>
</dbReference>
<dbReference type="SUPFAM" id="SSF51735">
    <property type="entry name" value="NAD(P)-binding Rossmann-fold domains"/>
    <property type="match status" value="1"/>
</dbReference>
<dbReference type="PANTHER" id="PTHR43086">
    <property type="entry name" value="VERY-LONG-CHAIN 3-OXOOACYL-COA REDUCTASE"/>
    <property type="match status" value="1"/>
</dbReference>